<dbReference type="RefSeq" id="WP_007624506.1">
    <property type="nucleotide sequence ID" value="NZ_BAEO01000062.1"/>
</dbReference>
<dbReference type="InterPro" id="IPR008816">
    <property type="entry name" value="Gly_zipper_2TM_dom"/>
</dbReference>
<accession>K6YXL8</accession>
<dbReference type="AlphaFoldDB" id="K6YXL8"/>
<evidence type="ECO:0000256" key="2">
    <source>
        <dbReference type="ARBA" id="ARBA00023136"/>
    </source>
</evidence>
<evidence type="ECO:0000313" key="5">
    <source>
        <dbReference type="EMBL" id="GAC21498.1"/>
    </source>
</evidence>
<keyword evidence="3" id="KW-0732">Signal</keyword>
<dbReference type="InterPro" id="IPR051407">
    <property type="entry name" value="Bact_OM_lipoprot/Surf_antigen"/>
</dbReference>
<feature type="chain" id="PRO_5003900442" evidence="3">
    <location>
        <begin position="21"/>
        <end position="155"/>
    </location>
</feature>
<evidence type="ECO:0000256" key="1">
    <source>
        <dbReference type="ARBA" id="ARBA00004370"/>
    </source>
</evidence>
<organism evidence="5 6">
    <name type="scientific">Paraglaciecola arctica BSs20135</name>
    <dbReference type="NCBI Taxonomy" id="493475"/>
    <lineage>
        <taxon>Bacteria</taxon>
        <taxon>Pseudomonadati</taxon>
        <taxon>Pseudomonadota</taxon>
        <taxon>Gammaproteobacteria</taxon>
        <taxon>Alteromonadales</taxon>
        <taxon>Alteromonadaceae</taxon>
        <taxon>Paraglaciecola</taxon>
    </lineage>
</organism>
<keyword evidence="2" id="KW-0472">Membrane</keyword>
<comment type="subcellular location">
    <subcellularLocation>
        <location evidence="1">Membrane</location>
    </subcellularLocation>
</comment>
<dbReference type="STRING" id="493475.GARC_4556"/>
<reference evidence="5 6" key="1">
    <citation type="journal article" date="2017" name="Antonie Van Leeuwenhoek">
        <title>Rhizobium rhizosphaerae sp. nov., a novel species isolated from rice rhizosphere.</title>
        <authorList>
            <person name="Zhao J.J."/>
            <person name="Zhang J."/>
            <person name="Zhang R.J."/>
            <person name="Zhang C.W."/>
            <person name="Yin H.Q."/>
            <person name="Zhang X.X."/>
        </authorList>
    </citation>
    <scope>NUCLEOTIDE SEQUENCE [LARGE SCALE GENOMIC DNA]</scope>
    <source>
        <strain evidence="5 6">BSs20135</strain>
    </source>
</reference>
<proteinExistence type="predicted"/>
<dbReference type="EMBL" id="BAEO01000062">
    <property type="protein sequence ID" value="GAC21498.1"/>
    <property type="molecule type" value="Genomic_DNA"/>
</dbReference>
<dbReference type="OrthoDB" id="6291231at2"/>
<sequence length="155" mass="17111">MKALLVCIILLAGHMPQALADYQRNQAVPVDKVLFGKVTSVRRVTETELIEDRNHGWKVFGSALIGGTIGNQFGSGSGRAITTVLGAMLGSSIANDKHSRVQEITIQLVELMISIDNGDEYMVVQDLDPEMIFHTHDKIRMIYLANGSVRIDKQF</sequence>
<keyword evidence="6" id="KW-1185">Reference proteome</keyword>
<dbReference type="Pfam" id="PF05433">
    <property type="entry name" value="Rick_17kDa_Anti"/>
    <property type="match status" value="1"/>
</dbReference>
<name>K6YXL8_9ALTE</name>
<evidence type="ECO:0000259" key="4">
    <source>
        <dbReference type="Pfam" id="PF05433"/>
    </source>
</evidence>
<gene>
    <name evidence="5" type="primary">slyB</name>
    <name evidence="5" type="ORF">GARC_4556</name>
</gene>
<protein>
    <submittedName>
        <fullName evidence="5">Outer membrane lipoprotein SlyB</fullName>
    </submittedName>
</protein>
<dbReference type="PANTHER" id="PTHR35603">
    <property type="match status" value="1"/>
</dbReference>
<feature type="signal peptide" evidence="3">
    <location>
        <begin position="1"/>
        <end position="20"/>
    </location>
</feature>
<evidence type="ECO:0000256" key="3">
    <source>
        <dbReference type="SAM" id="SignalP"/>
    </source>
</evidence>
<comment type="caution">
    <text evidence="5">The sequence shown here is derived from an EMBL/GenBank/DDBJ whole genome shotgun (WGS) entry which is preliminary data.</text>
</comment>
<dbReference type="GO" id="GO:0019867">
    <property type="term" value="C:outer membrane"/>
    <property type="evidence" value="ECO:0007669"/>
    <property type="project" value="InterPro"/>
</dbReference>
<keyword evidence="5" id="KW-0449">Lipoprotein</keyword>
<feature type="domain" description="Glycine zipper 2TM" evidence="4">
    <location>
        <begin position="61"/>
        <end position="95"/>
    </location>
</feature>
<dbReference type="Proteomes" id="UP000006327">
    <property type="component" value="Unassembled WGS sequence"/>
</dbReference>
<dbReference type="eggNOG" id="COG3133">
    <property type="taxonomic scope" value="Bacteria"/>
</dbReference>
<dbReference type="PANTHER" id="PTHR35603:SF2">
    <property type="entry name" value="OUTER MEMBRANE LIPOPROTEIN"/>
    <property type="match status" value="1"/>
</dbReference>
<evidence type="ECO:0000313" key="6">
    <source>
        <dbReference type="Proteomes" id="UP000006327"/>
    </source>
</evidence>